<evidence type="ECO:0000313" key="3">
    <source>
        <dbReference type="Proteomes" id="UP001151760"/>
    </source>
</evidence>
<feature type="compositionally biased region" description="Acidic residues" evidence="1">
    <location>
        <begin position="124"/>
        <end position="133"/>
    </location>
</feature>
<evidence type="ECO:0000256" key="1">
    <source>
        <dbReference type="SAM" id="MobiDB-lite"/>
    </source>
</evidence>
<proteinExistence type="predicted"/>
<name>A0ABQ4XGI4_9ASTR</name>
<sequence>MTQQNRKPPPPPSLLAIVVITKPSVVTPPPYHGINKVLSQLLIDYLIAYIEEKQKSMDIESICAAAGTVVVTDVTTWPPLPSHADGYYNDVNDDYCDILPLFRLENDVDDDDGDYDYAPAALEGDGDDDDGDYDYAPAA</sequence>
<organism evidence="2 3">
    <name type="scientific">Tanacetum coccineum</name>
    <dbReference type="NCBI Taxonomy" id="301880"/>
    <lineage>
        <taxon>Eukaryota</taxon>
        <taxon>Viridiplantae</taxon>
        <taxon>Streptophyta</taxon>
        <taxon>Embryophyta</taxon>
        <taxon>Tracheophyta</taxon>
        <taxon>Spermatophyta</taxon>
        <taxon>Magnoliopsida</taxon>
        <taxon>eudicotyledons</taxon>
        <taxon>Gunneridae</taxon>
        <taxon>Pentapetalae</taxon>
        <taxon>asterids</taxon>
        <taxon>campanulids</taxon>
        <taxon>Asterales</taxon>
        <taxon>Asteraceae</taxon>
        <taxon>Asteroideae</taxon>
        <taxon>Anthemideae</taxon>
        <taxon>Anthemidinae</taxon>
        <taxon>Tanacetum</taxon>
    </lineage>
</organism>
<dbReference type="Proteomes" id="UP001151760">
    <property type="component" value="Unassembled WGS sequence"/>
</dbReference>
<protein>
    <submittedName>
        <fullName evidence="2">Uncharacterized protein</fullName>
    </submittedName>
</protein>
<evidence type="ECO:0000313" key="2">
    <source>
        <dbReference type="EMBL" id="GJS64058.1"/>
    </source>
</evidence>
<comment type="caution">
    <text evidence="2">The sequence shown here is derived from an EMBL/GenBank/DDBJ whole genome shotgun (WGS) entry which is preliminary data.</text>
</comment>
<reference evidence="2" key="1">
    <citation type="journal article" date="2022" name="Int. J. Mol. Sci.">
        <title>Draft Genome of Tanacetum Coccineum: Genomic Comparison of Closely Related Tanacetum-Family Plants.</title>
        <authorList>
            <person name="Yamashiro T."/>
            <person name="Shiraishi A."/>
            <person name="Nakayama K."/>
            <person name="Satake H."/>
        </authorList>
    </citation>
    <scope>NUCLEOTIDE SEQUENCE</scope>
</reference>
<gene>
    <name evidence="2" type="ORF">Tco_0678622</name>
</gene>
<dbReference type="EMBL" id="BQNB010009475">
    <property type="protein sequence ID" value="GJS64058.1"/>
    <property type="molecule type" value="Genomic_DNA"/>
</dbReference>
<feature type="region of interest" description="Disordered" evidence="1">
    <location>
        <begin position="106"/>
        <end position="139"/>
    </location>
</feature>
<keyword evidence="3" id="KW-1185">Reference proteome</keyword>
<reference evidence="2" key="2">
    <citation type="submission" date="2022-01" db="EMBL/GenBank/DDBJ databases">
        <authorList>
            <person name="Yamashiro T."/>
            <person name="Shiraishi A."/>
            <person name="Satake H."/>
            <person name="Nakayama K."/>
        </authorList>
    </citation>
    <scope>NUCLEOTIDE SEQUENCE</scope>
</reference>
<accession>A0ABQ4XGI4</accession>